<keyword evidence="1" id="KW-0449">Lipoprotein</keyword>
<protein>
    <submittedName>
        <fullName evidence="1">Rare lipoprotein A</fullName>
    </submittedName>
</protein>
<dbReference type="STRING" id="553311.SAMN05216231_1998"/>
<dbReference type="EMBL" id="FNKD01000002">
    <property type="protein sequence ID" value="SDQ57385.1"/>
    <property type="molecule type" value="Genomic_DNA"/>
</dbReference>
<proteinExistence type="predicted"/>
<organism evidence="1 2">
    <name type="scientific">Virgibacillus salinus</name>
    <dbReference type="NCBI Taxonomy" id="553311"/>
    <lineage>
        <taxon>Bacteria</taxon>
        <taxon>Bacillati</taxon>
        <taxon>Bacillota</taxon>
        <taxon>Bacilli</taxon>
        <taxon>Bacillales</taxon>
        <taxon>Bacillaceae</taxon>
        <taxon>Virgibacillus</taxon>
    </lineage>
</organism>
<reference evidence="1 2" key="1">
    <citation type="submission" date="2016-10" db="EMBL/GenBank/DDBJ databases">
        <authorList>
            <person name="de Groot N.N."/>
        </authorList>
    </citation>
    <scope>NUCLEOTIDE SEQUENCE [LARGE SCALE GENOMIC DNA]</scope>
    <source>
        <strain evidence="1 2">CGMCC 1.10449</strain>
    </source>
</reference>
<evidence type="ECO:0000313" key="1">
    <source>
        <dbReference type="EMBL" id="SDQ57385.1"/>
    </source>
</evidence>
<dbReference type="SUPFAM" id="SSF50685">
    <property type="entry name" value="Barwin-like endoglucanases"/>
    <property type="match status" value="1"/>
</dbReference>
<accession>A0A1H1BZN2</accession>
<keyword evidence="2" id="KW-1185">Reference proteome</keyword>
<name>A0A1H1BZN2_9BACI</name>
<evidence type="ECO:0000313" key="2">
    <source>
        <dbReference type="Proteomes" id="UP000199444"/>
    </source>
</evidence>
<dbReference type="CDD" id="cd22191">
    <property type="entry name" value="DPBB_RlpA_EXP_N-like"/>
    <property type="match status" value="1"/>
</dbReference>
<dbReference type="InterPro" id="IPR036908">
    <property type="entry name" value="RlpA-like_sf"/>
</dbReference>
<dbReference type="InterPro" id="IPR024987">
    <property type="entry name" value="DUF3889"/>
</dbReference>
<dbReference type="Gene3D" id="3.10.450.390">
    <property type="entry name" value="Protein of unknown function DUF3889"/>
    <property type="match status" value="1"/>
</dbReference>
<dbReference type="AlphaFoldDB" id="A0A1H1BZN2"/>
<dbReference type="Pfam" id="PF13028">
    <property type="entry name" value="DUF3889"/>
    <property type="match status" value="1"/>
</dbReference>
<dbReference type="RefSeq" id="WP_092492822.1">
    <property type="nucleotide sequence ID" value="NZ_FNKD01000002.1"/>
</dbReference>
<dbReference type="Proteomes" id="UP000199444">
    <property type="component" value="Unassembled WGS sequence"/>
</dbReference>
<gene>
    <name evidence="1" type="ORF">SAMN05216231_1998</name>
</gene>
<dbReference type="Gene3D" id="2.40.40.10">
    <property type="entry name" value="RlpA-like domain"/>
    <property type="match status" value="1"/>
</dbReference>
<sequence length="214" mass="25192">MFFNDPYNINGYQYVNNPYYMQPRGPYNRYYYDYYNRQQPIRGQATWTEGGQETKCGIPWSQNRYMTAAVGKNSPYECRQTIKVRNPQTGRELLLTVVDEVSGYPQNKINLHRRAFEALGANTAQGVIDVEIIANPELEQQKWGKYLLELTQLAYPDYNIREYNFIRETQVSPTQTQETYEYTLQSQQERIKVRGNVVYNPNTDRIVSFDISEV</sequence>